<geneLocation type="plasmid" evidence="2">
    <name>pmppla107</name>
</geneLocation>
<evidence type="ECO:0000313" key="1">
    <source>
        <dbReference type="EMBL" id="AXH59731.1"/>
    </source>
</evidence>
<evidence type="ECO:0000313" key="2">
    <source>
        <dbReference type="Proteomes" id="UP000006426"/>
    </source>
</evidence>
<reference evidence="1 2" key="1">
    <citation type="journal article" date="2011" name="PLoS Pathog.">
        <title>Dynamic evolution of pathogenicity revealed by sequencing and comparative genomics of 19 Pseudomonas syringae isolates.</title>
        <authorList>
            <person name="Baltrus D.A."/>
            <person name="Nishimura M.T."/>
            <person name="Romanchuk A."/>
            <person name="Chang J.H."/>
            <person name="Mukhtar M.S."/>
            <person name="Cherkis K."/>
            <person name="Roach J."/>
            <person name="Grant S.R."/>
            <person name="Jones C.D."/>
            <person name="Dangl J.L."/>
        </authorList>
    </citation>
    <scope>NUCLEOTIDE SEQUENCE [LARGE SCALE GENOMIC DNA]</scope>
    <source>
        <strain evidence="1 2">M301315</strain>
    </source>
</reference>
<dbReference type="AlphaFoldDB" id="A0AAD0PVX9"/>
<dbReference type="EMBL" id="CP031226">
    <property type="protein sequence ID" value="AXH59731.1"/>
    <property type="molecule type" value="Genomic_DNA"/>
</dbReference>
<protein>
    <submittedName>
        <fullName evidence="1">Uncharacterized protein</fullName>
    </submittedName>
</protein>
<proteinExistence type="predicted"/>
<keyword evidence="1" id="KW-0614">Plasmid</keyword>
<gene>
    <name evidence="1" type="ORF">PLA107_031405</name>
</gene>
<accession>A0AAD0PVX9</accession>
<organism evidence="1 2">
    <name type="scientific">Pseudomonas amygdali pv. lachrymans str. M301315</name>
    <dbReference type="NCBI Taxonomy" id="629260"/>
    <lineage>
        <taxon>Bacteria</taxon>
        <taxon>Pseudomonadati</taxon>
        <taxon>Pseudomonadota</taxon>
        <taxon>Gammaproteobacteria</taxon>
        <taxon>Pseudomonadales</taxon>
        <taxon>Pseudomonadaceae</taxon>
        <taxon>Pseudomonas</taxon>
        <taxon>Pseudomonas amygdali</taxon>
    </lineage>
</organism>
<sequence>MNEMKSQIQEALKVSVEVLSAANDGPEADWLVLDNEQAKAGMPLIEIGISAASKLYKQPKIKKALAEFSSRCINTLTYTEATISVLNNDTSEAHRGRTGSALEQLNQLLQQIDEAFLVN</sequence>
<dbReference type="Proteomes" id="UP000006426">
    <property type="component" value="Plasmid pmppla107"/>
</dbReference>
<name>A0AAD0PVX9_PSEAV</name>
<dbReference type="GeneID" id="39474045"/>
<dbReference type="RefSeq" id="WP_005742010.1">
    <property type="nucleotide sequence ID" value="NZ_CP031226.1"/>
</dbReference>